<name>A0A1B2HM38_9PSEU</name>
<evidence type="ECO:0000313" key="3">
    <source>
        <dbReference type="Proteomes" id="UP000093053"/>
    </source>
</evidence>
<keyword evidence="1" id="KW-0472">Membrane</keyword>
<organism evidence="2 3">
    <name type="scientific">Lentzea guizhouensis</name>
    <dbReference type="NCBI Taxonomy" id="1586287"/>
    <lineage>
        <taxon>Bacteria</taxon>
        <taxon>Bacillati</taxon>
        <taxon>Actinomycetota</taxon>
        <taxon>Actinomycetes</taxon>
        <taxon>Pseudonocardiales</taxon>
        <taxon>Pseudonocardiaceae</taxon>
        <taxon>Lentzea</taxon>
    </lineage>
</organism>
<dbReference type="EMBL" id="CP016793">
    <property type="protein sequence ID" value="ANZ38792.1"/>
    <property type="molecule type" value="Genomic_DNA"/>
</dbReference>
<dbReference type="Proteomes" id="UP000093053">
    <property type="component" value="Chromosome"/>
</dbReference>
<protein>
    <submittedName>
        <fullName evidence="2">Uncharacterized protein</fullName>
    </submittedName>
</protein>
<evidence type="ECO:0000313" key="2">
    <source>
        <dbReference type="EMBL" id="ANZ38792.1"/>
    </source>
</evidence>
<dbReference type="KEGG" id="led:BBK82_24735"/>
<proteinExistence type="predicted"/>
<dbReference type="AlphaFoldDB" id="A0A1B2HM38"/>
<keyword evidence="1" id="KW-0812">Transmembrane</keyword>
<feature type="transmembrane region" description="Helical" evidence="1">
    <location>
        <begin position="115"/>
        <end position="133"/>
    </location>
</feature>
<keyword evidence="3" id="KW-1185">Reference proteome</keyword>
<evidence type="ECO:0000256" key="1">
    <source>
        <dbReference type="SAM" id="Phobius"/>
    </source>
</evidence>
<feature type="transmembrane region" description="Helical" evidence="1">
    <location>
        <begin position="76"/>
        <end position="95"/>
    </location>
</feature>
<dbReference type="STRING" id="1586287.BBK82_24735"/>
<sequence>MVVAAAAAVVATFLPLSELRIRLAPDQPQTEFVTTGWRTHFGDTVDPHGPMFGIPVAVAALVLLAGVFLRKLTFAGAAALAGTTGMLFVYLVNAISFHKSGNITIDPALEAGFGTGIWVLLAAVVIAFAAVVVHPDD</sequence>
<gene>
    <name evidence="2" type="ORF">BBK82_24735</name>
</gene>
<feature type="transmembrane region" description="Helical" evidence="1">
    <location>
        <begin position="51"/>
        <end position="69"/>
    </location>
</feature>
<reference evidence="2 3" key="1">
    <citation type="submission" date="2016-07" db="EMBL/GenBank/DDBJ databases">
        <title>Complete genome sequence of the Lentzea guizhouensis DHS C013.</title>
        <authorList>
            <person name="Cao C."/>
        </authorList>
    </citation>
    <scope>NUCLEOTIDE SEQUENCE [LARGE SCALE GENOMIC DNA]</scope>
    <source>
        <strain evidence="2 3">DHS C013</strain>
    </source>
</reference>
<keyword evidence="1" id="KW-1133">Transmembrane helix</keyword>
<accession>A0A1B2HM38</accession>